<evidence type="ECO:0000256" key="1">
    <source>
        <dbReference type="ARBA" id="ARBA00001974"/>
    </source>
</evidence>
<evidence type="ECO:0000313" key="10">
    <source>
        <dbReference type="Proteomes" id="UP000237351"/>
    </source>
</evidence>
<keyword evidence="5" id="KW-0274">FAD</keyword>
<dbReference type="InterPro" id="IPR018168">
    <property type="entry name" value="Ubi_Hdrlase_CS"/>
</dbReference>
<keyword evidence="4" id="KW-0285">Flavoprotein</keyword>
<dbReference type="KEGG" id="naf:GQ61_05325"/>
<dbReference type="GO" id="GO:0071949">
    <property type="term" value="F:FAD binding"/>
    <property type="evidence" value="ECO:0007669"/>
    <property type="project" value="InterPro"/>
</dbReference>
<dbReference type="Proteomes" id="UP000237351">
    <property type="component" value="Chromosome"/>
</dbReference>
<dbReference type="InterPro" id="IPR010971">
    <property type="entry name" value="UbiH/COQ6"/>
</dbReference>
<dbReference type="InterPro" id="IPR036188">
    <property type="entry name" value="FAD/NAD-bd_sf"/>
</dbReference>
<comment type="similarity">
    <text evidence="3">Belongs to the UbiH/COQ6 family.</text>
</comment>
<accession>A0A1W6N4M0</accession>
<dbReference type="NCBIfam" id="TIGR01988">
    <property type="entry name" value="Ubi-OHases"/>
    <property type="match status" value="1"/>
</dbReference>
<protein>
    <recommendedName>
        <fullName evidence="8">FAD-binding domain-containing protein</fullName>
    </recommendedName>
</protein>
<dbReference type="PROSITE" id="PS01304">
    <property type="entry name" value="UBIH"/>
    <property type="match status" value="1"/>
</dbReference>
<organism evidence="9 10">
    <name type="scientific">Candidatus Nucleicultrix amoebiphila FS5</name>
    <dbReference type="NCBI Taxonomy" id="1414854"/>
    <lineage>
        <taxon>Bacteria</taxon>
        <taxon>Pseudomonadati</taxon>
        <taxon>Pseudomonadota</taxon>
        <taxon>Alphaproteobacteria</taxon>
        <taxon>Holosporales</taxon>
        <taxon>Candidatus Nucleicultricaceae</taxon>
        <taxon>Candidatus Nucleicultrix</taxon>
    </lineage>
</organism>
<dbReference type="GO" id="GO:0016705">
    <property type="term" value="F:oxidoreductase activity, acting on paired donors, with incorporation or reduction of molecular oxygen"/>
    <property type="evidence" value="ECO:0007669"/>
    <property type="project" value="InterPro"/>
</dbReference>
<dbReference type="Pfam" id="PF01494">
    <property type="entry name" value="FAD_binding_3"/>
    <property type="match status" value="1"/>
</dbReference>
<dbReference type="GO" id="GO:0006744">
    <property type="term" value="P:ubiquinone biosynthetic process"/>
    <property type="evidence" value="ECO:0007669"/>
    <property type="project" value="UniProtKB-UniPathway"/>
</dbReference>
<evidence type="ECO:0000256" key="3">
    <source>
        <dbReference type="ARBA" id="ARBA00005349"/>
    </source>
</evidence>
<evidence type="ECO:0000256" key="6">
    <source>
        <dbReference type="ARBA" id="ARBA00023002"/>
    </source>
</evidence>
<dbReference type="PANTHER" id="PTHR43876:SF7">
    <property type="entry name" value="UBIQUINONE BIOSYNTHESIS MONOOXYGENASE COQ6, MITOCHONDRIAL"/>
    <property type="match status" value="1"/>
</dbReference>
<dbReference type="STRING" id="1414854.GQ61_05325"/>
<dbReference type="UniPathway" id="UPA00232"/>
<dbReference type="PANTHER" id="PTHR43876">
    <property type="entry name" value="UBIQUINONE BIOSYNTHESIS MONOOXYGENASE COQ6, MITOCHONDRIAL"/>
    <property type="match status" value="1"/>
</dbReference>
<comment type="cofactor">
    <cofactor evidence="1">
        <name>FAD</name>
        <dbReference type="ChEBI" id="CHEBI:57692"/>
    </cofactor>
</comment>
<dbReference type="InterPro" id="IPR051205">
    <property type="entry name" value="UbiH/COQ6_monooxygenase"/>
</dbReference>
<keyword evidence="7" id="KW-0503">Monooxygenase</keyword>
<comment type="pathway">
    <text evidence="2">Cofactor biosynthesis; ubiquinone biosynthesis.</text>
</comment>
<evidence type="ECO:0000256" key="4">
    <source>
        <dbReference type="ARBA" id="ARBA00022630"/>
    </source>
</evidence>
<sequence>MTKIKCDVLIVGGGPVGAVAALQLTKTGLKVALVDIVDPRAPLPKNLDGRTVALASGTIELLENCGVWEGIHRDATPIQEIYVANHQGGGFVRYGQEESGGNPLGYNVEIASLRQSLATLLDHRKNLQIYAPSEIQDLSLKEPFMEVLLKNGEVIQASLVIGADGKNSAVRQRLHIQSWTRSYHHTALVFNVFHEKPHNNIAFENFLERGPIAFLPMGDPYLSSVIWSEETQKAEQWKTLNDETFIEEVHVRFPNLGQLKLASQRWSFPLNLTMVKEYKAPRALFVGDAAHAIHPVAGQGLNLGFRDLVVLERLIKEAQELGLDIGGSWLLSEYQKQRRFDVLSMSGVTHGLIHLFSNKSKGLGFLRGLGLRGVQRIAPLRRLLARHAMGLKAS</sequence>
<evidence type="ECO:0000256" key="2">
    <source>
        <dbReference type="ARBA" id="ARBA00004749"/>
    </source>
</evidence>
<proteinExistence type="inferred from homology"/>
<name>A0A1W6N4M0_9PROT</name>
<feature type="domain" description="FAD-binding" evidence="8">
    <location>
        <begin position="5"/>
        <end position="339"/>
    </location>
</feature>
<gene>
    <name evidence="9" type="ORF">GQ61_05325</name>
</gene>
<keyword evidence="10" id="KW-1185">Reference proteome</keyword>
<dbReference type="RefSeq" id="WP_085784299.1">
    <property type="nucleotide sequence ID" value="NZ_CP008743.1"/>
</dbReference>
<dbReference type="EMBL" id="CP008743">
    <property type="protein sequence ID" value="ARN84805.1"/>
    <property type="molecule type" value="Genomic_DNA"/>
</dbReference>
<keyword evidence="6" id="KW-0560">Oxidoreductase</keyword>
<dbReference type="GO" id="GO:0004497">
    <property type="term" value="F:monooxygenase activity"/>
    <property type="evidence" value="ECO:0007669"/>
    <property type="project" value="UniProtKB-KW"/>
</dbReference>
<dbReference type="Gene3D" id="3.50.50.60">
    <property type="entry name" value="FAD/NAD(P)-binding domain"/>
    <property type="match status" value="2"/>
</dbReference>
<dbReference type="SUPFAM" id="SSF51905">
    <property type="entry name" value="FAD/NAD(P)-binding domain"/>
    <property type="match status" value="1"/>
</dbReference>
<dbReference type="AlphaFoldDB" id="A0A1W6N4M0"/>
<evidence type="ECO:0000313" key="9">
    <source>
        <dbReference type="EMBL" id="ARN84805.1"/>
    </source>
</evidence>
<evidence type="ECO:0000256" key="7">
    <source>
        <dbReference type="ARBA" id="ARBA00023033"/>
    </source>
</evidence>
<dbReference type="InterPro" id="IPR002938">
    <property type="entry name" value="FAD-bd"/>
</dbReference>
<evidence type="ECO:0000256" key="5">
    <source>
        <dbReference type="ARBA" id="ARBA00022827"/>
    </source>
</evidence>
<dbReference type="PRINTS" id="PR00420">
    <property type="entry name" value="RNGMNOXGNASE"/>
</dbReference>
<reference evidence="9 10" key="1">
    <citation type="submission" date="2014-06" db="EMBL/GenBank/DDBJ databases">
        <title>The genome of the endonuclear symbiont Nucleicultrix amoebiphila.</title>
        <authorList>
            <person name="Schulz F."/>
            <person name="Horn M."/>
        </authorList>
    </citation>
    <scope>NUCLEOTIDE SEQUENCE [LARGE SCALE GENOMIC DNA]</scope>
    <source>
        <strain evidence="9 10">FS5</strain>
    </source>
</reference>
<evidence type="ECO:0000259" key="8">
    <source>
        <dbReference type="Pfam" id="PF01494"/>
    </source>
</evidence>
<dbReference type="OrthoDB" id="9796623at2"/>